<dbReference type="PANTHER" id="PTHR47510:SF3">
    <property type="entry name" value="ENDO_EXONUCLEASE_PHOSPHATASE DOMAIN-CONTAINING PROTEIN"/>
    <property type="match status" value="1"/>
</dbReference>
<name>A0ABR3INZ4_LOXSC</name>
<gene>
    <name evidence="2" type="ORF">ABMA27_000595</name>
</gene>
<comment type="caution">
    <text evidence="2">The sequence shown here is derived from an EMBL/GenBank/DDBJ whole genome shotgun (WGS) entry which is preliminary data.</text>
</comment>
<keyword evidence="3" id="KW-1185">Reference proteome</keyword>
<feature type="domain" description="Endonuclease/exonuclease/phosphatase" evidence="1">
    <location>
        <begin position="13"/>
        <end position="173"/>
    </location>
</feature>
<evidence type="ECO:0000313" key="3">
    <source>
        <dbReference type="Proteomes" id="UP001549920"/>
    </source>
</evidence>
<dbReference type="InterPro" id="IPR005135">
    <property type="entry name" value="Endo/exonuclease/phosphatase"/>
</dbReference>
<accession>A0ABR3INZ4</accession>
<reference evidence="2 3" key="1">
    <citation type="submission" date="2024-06" db="EMBL/GenBank/DDBJ databases">
        <title>A chromosome-level genome assembly of beet webworm, Loxostege sticticalis.</title>
        <authorList>
            <person name="Zhang Y."/>
        </authorList>
    </citation>
    <scope>NUCLEOTIDE SEQUENCE [LARGE SCALE GENOMIC DNA]</scope>
    <source>
        <strain evidence="2">AQ026</strain>
        <tissue evidence="2">Whole body</tissue>
    </source>
</reference>
<organism evidence="2 3">
    <name type="scientific">Loxostege sticticalis</name>
    <name type="common">Beet webworm moth</name>
    <dbReference type="NCBI Taxonomy" id="481309"/>
    <lineage>
        <taxon>Eukaryota</taxon>
        <taxon>Metazoa</taxon>
        <taxon>Ecdysozoa</taxon>
        <taxon>Arthropoda</taxon>
        <taxon>Hexapoda</taxon>
        <taxon>Insecta</taxon>
        <taxon>Pterygota</taxon>
        <taxon>Neoptera</taxon>
        <taxon>Endopterygota</taxon>
        <taxon>Lepidoptera</taxon>
        <taxon>Glossata</taxon>
        <taxon>Ditrysia</taxon>
        <taxon>Pyraloidea</taxon>
        <taxon>Crambidae</taxon>
        <taxon>Pyraustinae</taxon>
        <taxon>Loxostege</taxon>
    </lineage>
</organism>
<dbReference type="PANTHER" id="PTHR47510">
    <property type="entry name" value="REVERSE TRANSCRIPTASE DOMAIN-CONTAINING PROTEIN"/>
    <property type="match status" value="1"/>
</dbReference>
<evidence type="ECO:0000313" key="2">
    <source>
        <dbReference type="EMBL" id="KAL0902805.1"/>
    </source>
</evidence>
<dbReference type="Pfam" id="PF03372">
    <property type="entry name" value="Exo_endo_phos"/>
    <property type="match status" value="1"/>
</dbReference>
<sequence>MDELRCLIHTIPHKVHVILITETWIKSEAEAENLKIPGYTHYYNYRCDNRRGGGVSIFVQNDLKHHYIEELCVNNESHFIWIHLEKLSLDIGVVYKPNTANNQEFLENYTQQLLKRKRAIVFGDFNYDLLIRNQSTTAYQQTVRENGYRILNKIDPNYCTRETANTRTILDHVSTNILNNSFHLVIVDSVMSDHKELILEVDRIISEKLRKVKYTAVDYNQLFKTMEELSQTEIINEYEDLEKNILEAVRKHTVTKTKILNPPKCDWINKEIIESIQRRNLLAYKSLRSPNDETARSEYLHQRKLVRAKIQTAKNNYYQKLFMNCVGKSLKIK</sequence>
<evidence type="ECO:0000259" key="1">
    <source>
        <dbReference type="Pfam" id="PF03372"/>
    </source>
</evidence>
<protein>
    <recommendedName>
        <fullName evidence="1">Endonuclease/exonuclease/phosphatase domain-containing protein</fullName>
    </recommendedName>
</protein>
<dbReference type="EMBL" id="JBEUOH010000001">
    <property type="protein sequence ID" value="KAL0902805.1"/>
    <property type="molecule type" value="Genomic_DNA"/>
</dbReference>
<dbReference type="Gene3D" id="3.60.10.10">
    <property type="entry name" value="Endonuclease/exonuclease/phosphatase"/>
    <property type="match status" value="1"/>
</dbReference>
<dbReference type="Proteomes" id="UP001549920">
    <property type="component" value="Unassembled WGS sequence"/>
</dbReference>
<dbReference type="SUPFAM" id="SSF56219">
    <property type="entry name" value="DNase I-like"/>
    <property type="match status" value="1"/>
</dbReference>
<dbReference type="InterPro" id="IPR036691">
    <property type="entry name" value="Endo/exonu/phosph_ase_sf"/>
</dbReference>
<proteinExistence type="predicted"/>